<dbReference type="Proteomes" id="UP001362999">
    <property type="component" value="Unassembled WGS sequence"/>
</dbReference>
<name>A0AAW0BT56_9AGAR</name>
<dbReference type="InterPro" id="IPR014043">
    <property type="entry name" value="Acyl_transferase_dom"/>
</dbReference>
<dbReference type="InterPro" id="IPR049551">
    <property type="entry name" value="PKS_DH_C"/>
</dbReference>
<dbReference type="Pfam" id="PF14765">
    <property type="entry name" value="PS-DH"/>
    <property type="match status" value="1"/>
</dbReference>
<proteinExistence type="predicted"/>
<sequence length="2506" mass="272979">MAQNDMKGIAVIGIAAQLPSGASYEEDLDYSSFWDFLVQGNTAYEPLANILPNLAKLRPDVKHPSHGAFLKNATGFDNISLGISTRDARVIPYSTRRLLDLSFQALLDSGIESRGRNIGYFMSGNRTLQGETGVDADGSFSGFPYAMANRISYALDLTGPSMLLDTACSSSLYGLHLAVSALQKGECEAALVGAAQINRDPSEWSAYAQGGVLAEDGMCRPMDADARGFGRGEGAVVVVLKPLKTAIRDNDHIYSVILGSAINGTGSRMPLNVPNGPAQQKTMLDAYKLCGLRPSDADYVELHATGKFRTSVGDPIEANATAEIFTKDESAVFGAVKGNIGHLEVAAFLASLVKACLMFQHNIIPPTANFVNPAPTINWADYRLSVPTAPIPLGCRSVSGRSMISLSSSGLGGTTGHVVLQAPPLLPSKSSETSTAPILFCVGASSSNAADQITNGVLQLDLVDRLSLRDCAATLSRRARQLPWRKYFTLPSQRAIPSATLVPSDQSPSLAFVFSGQGPQNLEMGRQLFAEYPVFRQTILEMDAVYRRVMGVSLIESTGLFSPFDFLSASPTVTLADSGWPVTITCSAVAMVQLALFDLLQSVGIVPDLIFGHSAGETAVLYACGAGPKAMAMEIAIARGEAMTCTEGTEVGMAMLACNSERASLLMASLLAADAIDGVLELSCFNAPDSVAVSGTSVLLDKLVLLAKDEGIFAQRIRTMVPGHSSFMDPIKDDYLSRMRDIFSRYPGSHIPRIPVHSTCRADKMVDVFTPEYFWDNCRNAVLFHKAVSDALSSSPIFLEMSCHPVLSSSILAREVSDTRVLCPMRRASKKDKQSSPPTEPETFLDTLGRLSLLGVNSLDLSGLYGRSSFKSKLIEHPVVIRTIPPPKLVSPRLRQSAVQDNGPLSSSNLRVGKDSHPDLVEHVINGEPVFPATGYLELLVEAGANFLWDIEFVSIMSLASSSPLEISLQRLDTSWAVTTLTSAGEREHARGFMDKSAVHKAPRVVDVEGLFKKLPALDFENFYPSLKPLAGYGPRFQRVVRCHGGPAEVIAEIRGPTAEERASGYLLNPAILDACLHVMLHSSISKQYSKDVMYLPSRLEHFIFNRDHKCAEGNWFSQIRLGEWTPETRSYDILIMDYTGVVVCELRSFVVRKFSSAAPVSVGRRFDLAFQPVGIHDSLSPISSSFPERADRKEVQLLFSVLDSMAVDIIAKSLEHDPVVGEEESRRRYMAFARGALQRRKEVQVSPEELQYLQEKWHHHFEITKRISGVHETVFQTPQHAVDALYSDTLMAKFYTKSNQTTDVVAYAADAFSNLLDSLRAMGKRSIKILEVGAGTGLFTFPLIEKVKQHVDLLIEYTVTDISYALSSTLARNLAYPSAIPKAYDISKDPEAQGIQLGSFDIIVALHVLHAAPSVKACLASLHELLVPGGCILTVELDGTSWTDATKNSGSIWSDTVFGPFAEWFAFTDGRDHVTMPPARWEKLLADVDFVNIQTCVESSGDGREFFFRAQRPISFPDRSGDSQPDLRHIFLFEFGKEIELQSQLRDLDTATPETIYLVALRGRDGDAALGFSASLRKDLSLWDIRLAIFNSSSDLSNPKSLLTQHADIFAQGESAVLFTQDGVVHVPRVVLSSPPSQNSDESPDSDHVTIRISHWAGASNMFDGFVGEIVESSQHGMSVGECVVGMTEKSTESLLRVPMLHVKSTVNSLDAASAVQLCAAIVSSLIPWPLSAANTRVAVAIENQIFVEALRGHAFKTSGIKFSSPDFRVEDALQRLDLLITDSTTHSQHPHLRRWIPRSGKLCVWDDILRATLRDDPSYIRRIVVNDAKKTQNGHATVHQNGYSTNGHVPHSHIIERPLHSGAASPFRGDGAYILLGGIGGLGIDLAVWMFQHGARHLTLTSRRGADSLDRMKDALSLAKIAFLEAQSDLELQLRKCDATNVDEMQALLNNLEVPVAGCFLMTLVLSDAPFLKQTQNAFSDVYASKLGVFEVLSRVADLKSLDFLVNFSSISGLVGIAGQTNYASACTSLDGILATYPNAFSLITPGIFDAGYLDRKDVSKDDYAIISADALWAYLEDGLRKLDEGTPFNQYFPDVDWRTVDRQFTLPVSCRHLLSTSASLDLDEPSILLSGEALLTQILNLLEVSTEDFDIGQPLATYGLDSLSAAKLSSILRPYASFTPVQLLGGGVTWAEVQEQLQYSAQFGGGSEACKAILLDILGLSEDDFSADSHVQTTLVEICSGNDLPLIVLPGGNGSMGLFYALRTHYKGALWAVQVTDATPLDCLSALVAFWKDQICEKWPHGPYRFAAYSGSTLLSVALIKMFEEAGEEVLGLTFIDHCPALWLSEESGVILREKTTAEFCSFSEQSLLQLLRIDSTSADALASYEAAINGMPDAPKNTVRELEILSKVMTVQFDFLRQFYPDGEIRTMSHEAFTTPFTSWLSAFGAPLALIVVESGFVHVAPGRWADLGAKRVGKPVEVHYVDGVGHFGLFKDSRVAELLQA</sequence>
<dbReference type="InterPro" id="IPR001227">
    <property type="entry name" value="Ac_transferase_dom_sf"/>
</dbReference>
<dbReference type="Pfam" id="PF08242">
    <property type="entry name" value="Methyltransf_12"/>
    <property type="match status" value="1"/>
</dbReference>
<evidence type="ECO:0000259" key="7">
    <source>
        <dbReference type="PROSITE" id="PS52004"/>
    </source>
</evidence>
<dbReference type="Pfam" id="PF00698">
    <property type="entry name" value="Acyl_transf_1"/>
    <property type="match status" value="1"/>
</dbReference>
<dbReference type="SUPFAM" id="SSF53474">
    <property type="entry name" value="alpha/beta-Hydrolases"/>
    <property type="match status" value="1"/>
</dbReference>
<reference evidence="9 10" key="1">
    <citation type="journal article" date="2024" name="J Genomics">
        <title>Draft genome sequencing and assembly of Favolaschia claudopus CIRM-BRFM 2984 isolated from oak limbs.</title>
        <authorList>
            <person name="Navarro D."/>
            <person name="Drula E."/>
            <person name="Chaduli D."/>
            <person name="Cazenave R."/>
            <person name="Ahrendt S."/>
            <person name="Wang J."/>
            <person name="Lipzen A."/>
            <person name="Daum C."/>
            <person name="Barry K."/>
            <person name="Grigoriev I.V."/>
            <person name="Favel A."/>
            <person name="Rosso M.N."/>
            <person name="Martin F."/>
        </authorList>
    </citation>
    <scope>NUCLEOTIDE SEQUENCE [LARGE SCALE GENOMIC DNA]</scope>
    <source>
        <strain evidence="9 10">CIRM-BRFM 2984</strain>
    </source>
</reference>
<evidence type="ECO:0000256" key="6">
    <source>
        <dbReference type="SAM" id="MobiDB-lite"/>
    </source>
</evidence>
<dbReference type="PROSITE" id="PS00012">
    <property type="entry name" value="PHOSPHOPANTETHEINE"/>
    <property type="match status" value="1"/>
</dbReference>
<feature type="domain" description="PKS/mFAS DH" evidence="8">
    <location>
        <begin position="887"/>
        <end position="1161"/>
    </location>
</feature>
<dbReference type="InterPro" id="IPR029058">
    <property type="entry name" value="AB_hydrolase_fold"/>
</dbReference>
<dbReference type="InterPro" id="IPR049552">
    <property type="entry name" value="PKS_DH_N"/>
</dbReference>
<feature type="domain" description="Ketosynthase family 3 (KS3)" evidence="7">
    <location>
        <begin position="6"/>
        <end position="422"/>
    </location>
</feature>
<dbReference type="SMART" id="SM00822">
    <property type="entry name" value="PKS_KR"/>
    <property type="match status" value="1"/>
</dbReference>
<dbReference type="InterPro" id="IPR016039">
    <property type="entry name" value="Thiolase-like"/>
</dbReference>
<feature type="region of interest" description="C-terminal hotdog fold" evidence="5">
    <location>
        <begin position="1015"/>
        <end position="1161"/>
    </location>
</feature>
<evidence type="ECO:0000313" key="9">
    <source>
        <dbReference type="EMBL" id="KAK7029995.1"/>
    </source>
</evidence>
<dbReference type="Pfam" id="PF21089">
    <property type="entry name" value="PKS_DH_N"/>
    <property type="match status" value="1"/>
</dbReference>
<dbReference type="PANTHER" id="PTHR43775">
    <property type="entry name" value="FATTY ACID SYNTHASE"/>
    <property type="match status" value="1"/>
</dbReference>
<dbReference type="InterPro" id="IPR018201">
    <property type="entry name" value="Ketoacyl_synth_AS"/>
</dbReference>
<dbReference type="Pfam" id="PF00109">
    <property type="entry name" value="ketoacyl-synt"/>
    <property type="match status" value="1"/>
</dbReference>
<dbReference type="CDD" id="cd02440">
    <property type="entry name" value="AdoMet_MTases"/>
    <property type="match status" value="1"/>
</dbReference>
<keyword evidence="2" id="KW-0597">Phosphoprotein</keyword>
<evidence type="ECO:0000256" key="3">
    <source>
        <dbReference type="ARBA" id="ARBA00022679"/>
    </source>
</evidence>
<dbReference type="PROSITE" id="PS00606">
    <property type="entry name" value="KS3_1"/>
    <property type="match status" value="1"/>
</dbReference>
<dbReference type="SUPFAM" id="SSF53335">
    <property type="entry name" value="S-adenosyl-L-methionine-dependent methyltransferases"/>
    <property type="match status" value="1"/>
</dbReference>
<dbReference type="GO" id="GO:0006633">
    <property type="term" value="P:fatty acid biosynthetic process"/>
    <property type="evidence" value="ECO:0007669"/>
    <property type="project" value="InterPro"/>
</dbReference>
<dbReference type="InterPro" id="IPR013217">
    <property type="entry name" value="Methyltransf_12"/>
</dbReference>
<dbReference type="Gene3D" id="3.40.47.10">
    <property type="match status" value="1"/>
</dbReference>
<dbReference type="EMBL" id="JAWWNJ010000026">
    <property type="protein sequence ID" value="KAK7029995.1"/>
    <property type="molecule type" value="Genomic_DNA"/>
</dbReference>
<dbReference type="InterPro" id="IPR049900">
    <property type="entry name" value="PKS_mFAS_DH"/>
</dbReference>
<gene>
    <name evidence="9" type="ORF">R3P38DRAFT_2621999</name>
</gene>
<keyword evidence="4" id="KW-0511">Multifunctional enzyme</keyword>
<dbReference type="InterPro" id="IPR020841">
    <property type="entry name" value="PKS_Beta-ketoAc_synthase_dom"/>
</dbReference>
<protein>
    <submittedName>
        <fullName evidence="9">Polyketide synthase</fullName>
    </submittedName>
</protein>
<dbReference type="InterPro" id="IPR013968">
    <property type="entry name" value="PKS_KR"/>
</dbReference>
<evidence type="ECO:0000313" key="10">
    <source>
        <dbReference type="Proteomes" id="UP001362999"/>
    </source>
</evidence>
<dbReference type="SMART" id="SM00827">
    <property type="entry name" value="PKS_AT"/>
    <property type="match status" value="1"/>
</dbReference>
<keyword evidence="3" id="KW-0808">Transferase</keyword>
<accession>A0AAW0BT56</accession>
<feature type="active site" description="Proton acceptor; for dehydratase activity" evidence="5">
    <location>
        <position position="923"/>
    </location>
</feature>
<dbReference type="InterPro" id="IPR032821">
    <property type="entry name" value="PKS_assoc"/>
</dbReference>
<dbReference type="InterPro" id="IPR006162">
    <property type="entry name" value="Ppantetheine_attach_site"/>
</dbReference>
<dbReference type="Gene3D" id="3.40.50.150">
    <property type="entry name" value="Vaccinia Virus protein VP39"/>
    <property type="match status" value="1"/>
</dbReference>
<dbReference type="InterPro" id="IPR050091">
    <property type="entry name" value="PKS_NRPS_Biosynth_Enz"/>
</dbReference>
<feature type="active site" description="Proton donor; for dehydratase activity" evidence="5">
    <location>
        <position position="1074"/>
    </location>
</feature>
<evidence type="ECO:0000256" key="1">
    <source>
        <dbReference type="ARBA" id="ARBA00022450"/>
    </source>
</evidence>
<dbReference type="GO" id="GO:0044550">
    <property type="term" value="P:secondary metabolite biosynthetic process"/>
    <property type="evidence" value="ECO:0007669"/>
    <property type="project" value="UniProtKB-ARBA"/>
</dbReference>
<evidence type="ECO:0000259" key="8">
    <source>
        <dbReference type="PROSITE" id="PS52019"/>
    </source>
</evidence>
<dbReference type="Gene3D" id="3.40.50.720">
    <property type="entry name" value="NAD(P)-binding Rossmann-like Domain"/>
    <property type="match status" value="1"/>
</dbReference>
<evidence type="ECO:0000256" key="4">
    <source>
        <dbReference type="ARBA" id="ARBA00023268"/>
    </source>
</evidence>
<dbReference type="PROSITE" id="PS52019">
    <property type="entry name" value="PKS_MFAS_DH"/>
    <property type="match status" value="1"/>
</dbReference>
<dbReference type="InterPro" id="IPR042104">
    <property type="entry name" value="PKS_dehydratase_sf"/>
</dbReference>
<dbReference type="Gene3D" id="3.40.50.1820">
    <property type="entry name" value="alpha/beta hydrolase"/>
    <property type="match status" value="1"/>
</dbReference>
<evidence type="ECO:0000256" key="5">
    <source>
        <dbReference type="PROSITE-ProRule" id="PRU01363"/>
    </source>
</evidence>
<dbReference type="InterPro" id="IPR014030">
    <property type="entry name" value="Ketoacyl_synth_N"/>
</dbReference>
<dbReference type="InterPro" id="IPR057326">
    <property type="entry name" value="KR_dom"/>
</dbReference>
<dbReference type="SMART" id="SM00826">
    <property type="entry name" value="PKS_DH"/>
    <property type="match status" value="1"/>
</dbReference>
<dbReference type="InterPro" id="IPR029063">
    <property type="entry name" value="SAM-dependent_MTases_sf"/>
</dbReference>
<dbReference type="Pfam" id="PF16197">
    <property type="entry name" value="KAsynt_C_assoc"/>
    <property type="match status" value="1"/>
</dbReference>
<dbReference type="GO" id="GO:0004315">
    <property type="term" value="F:3-oxoacyl-[acyl-carrier-protein] synthase activity"/>
    <property type="evidence" value="ECO:0007669"/>
    <property type="project" value="InterPro"/>
</dbReference>
<dbReference type="Gene3D" id="3.40.366.10">
    <property type="entry name" value="Malonyl-Coenzyme A Acyl Carrier Protein, domain 2"/>
    <property type="match status" value="1"/>
</dbReference>
<dbReference type="InterPro" id="IPR020807">
    <property type="entry name" value="PKS_DH"/>
</dbReference>
<keyword evidence="1" id="KW-0596">Phosphopantetheine</keyword>
<dbReference type="InterPro" id="IPR016035">
    <property type="entry name" value="Acyl_Trfase/lysoPLipase"/>
</dbReference>
<dbReference type="PANTHER" id="PTHR43775:SF37">
    <property type="entry name" value="SI:DKEY-61P9.11"/>
    <property type="match status" value="1"/>
</dbReference>
<dbReference type="GO" id="GO:0004312">
    <property type="term" value="F:fatty acid synthase activity"/>
    <property type="evidence" value="ECO:0007669"/>
    <property type="project" value="TreeGrafter"/>
</dbReference>
<dbReference type="Gene3D" id="3.10.129.110">
    <property type="entry name" value="Polyketide synthase dehydratase"/>
    <property type="match status" value="1"/>
</dbReference>
<dbReference type="PROSITE" id="PS52004">
    <property type="entry name" value="KS3_2"/>
    <property type="match status" value="1"/>
</dbReference>
<dbReference type="InterPro" id="IPR014031">
    <property type="entry name" value="Ketoacyl_synth_C"/>
</dbReference>
<evidence type="ECO:0000256" key="2">
    <source>
        <dbReference type="ARBA" id="ARBA00022553"/>
    </source>
</evidence>
<dbReference type="SUPFAM" id="SSF53901">
    <property type="entry name" value="Thiolase-like"/>
    <property type="match status" value="1"/>
</dbReference>
<organism evidence="9 10">
    <name type="scientific">Favolaschia claudopus</name>
    <dbReference type="NCBI Taxonomy" id="2862362"/>
    <lineage>
        <taxon>Eukaryota</taxon>
        <taxon>Fungi</taxon>
        <taxon>Dikarya</taxon>
        <taxon>Basidiomycota</taxon>
        <taxon>Agaricomycotina</taxon>
        <taxon>Agaricomycetes</taxon>
        <taxon>Agaricomycetidae</taxon>
        <taxon>Agaricales</taxon>
        <taxon>Marasmiineae</taxon>
        <taxon>Mycenaceae</taxon>
        <taxon>Favolaschia</taxon>
    </lineage>
</organism>
<comment type="caution">
    <text evidence="9">The sequence shown here is derived from an EMBL/GenBank/DDBJ whole genome shotgun (WGS) entry which is preliminary data.</text>
</comment>
<dbReference type="InterPro" id="IPR036291">
    <property type="entry name" value="NAD(P)-bd_dom_sf"/>
</dbReference>
<keyword evidence="10" id="KW-1185">Reference proteome</keyword>
<feature type="region of interest" description="Disordered" evidence="6">
    <location>
        <begin position="825"/>
        <end position="844"/>
    </location>
</feature>
<dbReference type="Pfam" id="PF08659">
    <property type="entry name" value="KR"/>
    <property type="match status" value="1"/>
</dbReference>
<dbReference type="CDD" id="cd00833">
    <property type="entry name" value="PKS"/>
    <property type="match status" value="1"/>
</dbReference>
<feature type="region of interest" description="N-terminal hotdog fold" evidence="5">
    <location>
        <begin position="887"/>
        <end position="1001"/>
    </location>
</feature>
<dbReference type="SUPFAM" id="SSF51735">
    <property type="entry name" value="NAD(P)-binding Rossmann-fold domains"/>
    <property type="match status" value="1"/>
</dbReference>
<dbReference type="SUPFAM" id="SSF52151">
    <property type="entry name" value="FabD/lysophospholipase-like"/>
    <property type="match status" value="1"/>
</dbReference>
<dbReference type="Pfam" id="PF02801">
    <property type="entry name" value="Ketoacyl-synt_C"/>
    <property type="match status" value="1"/>
</dbReference>
<dbReference type="SMART" id="SM00825">
    <property type="entry name" value="PKS_KS"/>
    <property type="match status" value="1"/>
</dbReference>